<dbReference type="RefSeq" id="WP_118545412.1">
    <property type="nucleotide sequence ID" value="NZ_VUMU01000007.1"/>
</dbReference>
<dbReference type="Pfam" id="PF05336">
    <property type="entry name" value="rhaM"/>
    <property type="match status" value="1"/>
</dbReference>
<evidence type="ECO:0000313" key="1">
    <source>
        <dbReference type="EMBL" id="MST58088.1"/>
    </source>
</evidence>
<keyword evidence="2" id="KW-1185">Reference proteome</keyword>
<accession>A0A6L5YJD9</accession>
<comment type="caution">
    <text evidence="1">The sequence shown here is derived from an EMBL/GenBank/DDBJ whole genome shotgun (WGS) entry which is preliminary data.</text>
</comment>
<dbReference type="GO" id="GO:0019301">
    <property type="term" value="P:rhamnose catabolic process"/>
    <property type="evidence" value="ECO:0007669"/>
    <property type="project" value="TreeGrafter"/>
</dbReference>
<dbReference type="AlphaFoldDB" id="A0A6L5YJD9"/>
<sequence>MEKYAWRGKIVPGMQEEYKKRHDNIWPEMKEVLADAGIVNYSIWMQGEELFGYYECEKGVEYAAKVQAESSVVKKWDEYMKDILIMEKDPVTGAQPLLTQVFSFR</sequence>
<protein>
    <submittedName>
        <fullName evidence="1">L-rhamnose mutarotase</fullName>
    </submittedName>
</protein>
<dbReference type="InterPro" id="IPR008000">
    <property type="entry name" value="Rham/fucose_mutarotase"/>
</dbReference>
<reference evidence="1 2" key="1">
    <citation type="submission" date="2019-08" db="EMBL/GenBank/DDBJ databases">
        <title>In-depth cultivation of the pig gut microbiome towards novel bacterial diversity and tailored functional studies.</title>
        <authorList>
            <person name="Wylensek D."/>
            <person name="Hitch T.C.A."/>
            <person name="Clavel T."/>
        </authorList>
    </citation>
    <scope>NUCLEOTIDE SEQUENCE [LARGE SCALE GENOMIC DNA]</scope>
    <source>
        <strain evidence="1 2">WCA3-601-WT-6H</strain>
    </source>
</reference>
<dbReference type="InterPro" id="IPR011008">
    <property type="entry name" value="Dimeric_a/b-barrel"/>
</dbReference>
<dbReference type="Proteomes" id="UP000476055">
    <property type="component" value="Unassembled WGS sequence"/>
</dbReference>
<dbReference type="PANTHER" id="PTHR34389">
    <property type="entry name" value="L-RHAMNOSE MUTAROTASE"/>
    <property type="match status" value="1"/>
</dbReference>
<gene>
    <name evidence="1" type="ORF">FYJ59_07505</name>
</gene>
<dbReference type="EMBL" id="VUMU01000007">
    <property type="protein sequence ID" value="MST58088.1"/>
    <property type="molecule type" value="Genomic_DNA"/>
</dbReference>
<organism evidence="1 2">
    <name type="scientific">Waltera intestinalis</name>
    <dbReference type="NCBI Taxonomy" id="2606635"/>
    <lineage>
        <taxon>Bacteria</taxon>
        <taxon>Bacillati</taxon>
        <taxon>Bacillota</taxon>
        <taxon>Clostridia</taxon>
        <taxon>Lachnospirales</taxon>
        <taxon>Lachnospiraceae</taxon>
        <taxon>Waltera</taxon>
    </lineage>
</organism>
<dbReference type="Gene3D" id="3.30.70.100">
    <property type="match status" value="1"/>
</dbReference>
<proteinExistence type="predicted"/>
<dbReference type="SUPFAM" id="SSF54909">
    <property type="entry name" value="Dimeric alpha+beta barrel"/>
    <property type="match status" value="1"/>
</dbReference>
<evidence type="ECO:0000313" key="2">
    <source>
        <dbReference type="Proteomes" id="UP000476055"/>
    </source>
</evidence>
<name>A0A6L5YJD9_9FIRM</name>
<dbReference type="GO" id="GO:0016857">
    <property type="term" value="F:racemase and epimerase activity, acting on carbohydrates and derivatives"/>
    <property type="evidence" value="ECO:0007669"/>
    <property type="project" value="InterPro"/>
</dbReference>
<dbReference type="PANTHER" id="PTHR34389:SF2">
    <property type="entry name" value="L-RHAMNOSE MUTAROTASE"/>
    <property type="match status" value="1"/>
</dbReference>